<dbReference type="KEGG" id="ehx:EMIHUDRAFT_218386"/>
<protein>
    <recommendedName>
        <fullName evidence="1">SAP domain-containing protein</fullName>
    </recommendedName>
</protein>
<evidence type="ECO:0000259" key="1">
    <source>
        <dbReference type="PROSITE" id="PS50800"/>
    </source>
</evidence>
<dbReference type="Gene3D" id="1.10.720.30">
    <property type="entry name" value="SAP domain"/>
    <property type="match status" value="1"/>
</dbReference>
<sequence>MKVVELKEELGERGEALSGNKAWLRRRLHAAIASEDLETALRAPPESRIEAKTHVVRVLSCIERAGGEARLSLWRELSDREQCERRREPDAVR</sequence>
<proteinExistence type="predicted"/>
<dbReference type="SUPFAM" id="SSF68906">
    <property type="entry name" value="SAP domain"/>
    <property type="match status" value="1"/>
</dbReference>
<dbReference type="EnsemblProtists" id="EOD07457">
    <property type="protein sequence ID" value="EOD07457"/>
    <property type="gene ID" value="EMIHUDRAFT_218386"/>
</dbReference>
<dbReference type="Pfam" id="PF02037">
    <property type="entry name" value="SAP"/>
    <property type="match status" value="1"/>
</dbReference>
<feature type="domain" description="SAP" evidence="1">
    <location>
        <begin position="1"/>
        <end position="32"/>
    </location>
</feature>
<evidence type="ECO:0000313" key="3">
    <source>
        <dbReference type="Proteomes" id="UP000013827"/>
    </source>
</evidence>
<reference evidence="3" key="1">
    <citation type="journal article" date="2013" name="Nature">
        <title>Pan genome of the phytoplankton Emiliania underpins its global distribution.</title>
        <authorList>
            <person name="Read B.A."/>
            <person name="Kegel J."/>
            <person name="Klute M.J."/>
            <person name="Kuo A."/>
            <person name="Lefebvre S.C."/>
            <person name="Maumus F."/>
            <person name="Mayer C."/>
            <person name="Miller J."/>
            <person name="Monier A."/>
            <person name="Salamov A."/>
            <person name="Young J."/>
            <person name="Aguilar M."/>
            <person name="Claverie J.M."/>
            <person name="Frickenhaus S."/>
            <person name="Gonzalez K."/>
            <person name="Herman E.K."/>
            <person name="Lin Y.C."/>
            <person name="Napier J."/>
            <person name="Ogata H."/>
            <person name="Sarno A.F."/>
            <person name="Shmutz J."/>
            <person name="Schroeder D."/>
            <person name="de Vargas C."/>
            <person name="Verret F."/>
            <person name="von Dassow P."/>
            <person name="Valentin K."/>
            <person name="Van de Peer Y."/>
            <person name="Wheeler G."/>
            <person name="Dacks J.B."/>
            <person name="Delwiche C.F."/>
            <person name="Dyhrman S.T."/>
            <person name="Glockner G."/>
            <person name="John U."/>
            <person name="Richards T."/>
            <person name="Worden A.Z."/>
            <person name="Zhang X."/>
            <person name="Grigoriev I.V."/>
            <person name="Allen A.E."/>
            <person name="Bidle K."/>
            <person name="Borodovsky M."/>
            <person name="Bowler C."/>
            <person name="Brownlee C."/>
            <person name="Cock J.M."/>
            <person name="Elias M."/>
            <person name="Gladyshev V.N."/>
            <person name="Groth M."/>
            <person name="Guda C."/>
            <person name="Hadaegh A."/>
            <person name="Iglesias-Rodriguez M.D."/>
            <person name="Jenkins J."/>
            <person name="Jones B.M."/>
            <person name="Lawson T."/>
            <person name="Leese F."/>
            <person name="Lindquist E."/>
            <person name="Lobanov A."/>
            <person name="Lomsadze A."/>
            <person name="Malik S.B."/>
            <person name="Marsh M.E."/>
            <person name="Mackinder L."/>
            <person name="Mock T."/>
            <person name="Mueller-Roeber B."/>
            <person name="Pagarete A."/>
            <person name="Parker M."/>
            <person name="Probert I."/>
            <person name="Quesneville H."/>
            <person name="Raines C."/>
            <person name="Rensing S.A."/>
            <person name="Riano-Pachon D.M."/>
            <person name="Richier S."/>
            <person name="Rokitta S."/>
            <person name="Shiraiwa Y."/>
            <person name="Soanes D.M."/>
            <person name="van der Giezen M."/>
            <person name="Wahlund T.M."/>
            <person name="Williams B."/>
            <person name="Wilson W."/>
            <person name="Wolfe G."/>
            <person name="Wurch L.L."/>
        </authorList>
    </citation>
    <scope>NUCLEOTIDE SEQUENCE</scope>
</reference>
<name>A0A0D3I872_EMIH1</name>
<dbReference type="AlphaFoldDB" id="A0A0D3I872"/>
<keyword evidence="3" id="KW-1185">Reference proteome</keyword>
<dbReference type="InterPro" id="IPR036361">
    <property type="entry name" value="SAP_dom_sf"/>
</dbReference>
<dbReference type="GeneID" id="17253607"/>
<organism evidence="2 3">
    <name type="scientific">Emiliania huxleyi (strain CCMP1516)</name>
    <dbReference type="NCBI Taxonomy" id="280463"/>
    <lineage>
        <taxon>Eukaryota</taxon>
        <taxon>Haptista</taxon>
        <taxon>Haptophyta</taxon>
        <taxon>Prymnesiophyceae</taxon>
        <taxon>Isochrysidales</taxon>
        <taxon>Noelaerhabdaceae</taxon>
        <taxon>Emiliania</taxon>
    </lineage>
</organism>
<dbReference type="RefSeq" id="XP_005759886.1">
    <property type="nucleotide sequence ID" value="XM_005759829.1"/>
</dbReference>
<dbReference type="InterPro" id="IPR003034">
    <property type="entry name" value="SAP_dom"/>
</dbReference>
<accession>A0A0D3I872</accession>
<dbReference type="PROSITE" id="PS50800">
    <property type="entry name" value="SAP"/>
    <property type="match status" value="1"/>
</dbReference>
<dbReference type="Proteomes" id="UP000013827">
    <property type="component" value="Unassembled WGS sequence"/>
</dbReference>
<dbReference type="PaxDb" id="2903-EOD07457"/>
<dbReference type="HOGENOM" id="CLU_2404174_0_0_1"/>
<reference evidence="2" key="2">
    <citation type="submission" date="2024-10" db="UniProtKB">
        <authorList>
            <consortium name="EnsemblProtists"/>
        </authorList>
    </citation>
    <scope>IDENTIFICATION</scope>
</reference>
<evidence type="ECO:0000313" key="2">
    <source>
        <dbReference type="EnsemblProtists" id="EOD07457"/>
    </source>
</evidence>